<protein>
    <submittedName>
        <fullName evidence="1">Uncharacterized protein</fullName>
    </submittedName>
</protein>
<dbReference type="STRING" id="1419482.SAMN05444266_10667"/>
<keyword evidence="2" id="KW-1185">Reference proteome</keyword>
<proteinExistence type="predicted"/>
<reference evidence="1 2" key="1">
    <citation type="submission" date="2016-11" db="EMBL/GenBank/DDBJ databases">
        <authorList>
            <person name="Jaros S."/>
            <person name="Januszkiewicz K."/>
            <person name="Wedrychowicz H."/>
        </authorList>
    </citation>
    <scope>NUCLEOTIDE SEQUENCE [LARGE SCALE GENOMIC DNA]</scope>
    <source>
        <strain evidence="1 2">DSM 27406</strain>
    </source>
</reference>
<evidence type="ECO:0000313" key="2">
    <source>
        <dbReference type="Proteomes" id="UP000184420"/>
    </source>
</evidence>
<dbReference type="EMBL" id="FRBL01000006">
    <property type="protein sequence ID" value="SHM01214.1"/>
    <property type="molecule type" value="Genomic_DNA"/>
</dbReference>
<sequence>MKKPIITVTMWGIAFSMATGWRGTSESVGKVGFPEGKWYLVDREGNVWTKYEQGGRLLVLSGQQVIPMRSTLKKKEMYPGNISGKYYQLQNGNLLFIQEQLP</sequence>
<gene>
    <name evidence="1" type="ORF">SAMN05444266_10667</name>
</gene>
<evidence type="ECO:0000313" key="1">
    <source>
        <dbReference type="EMBL" id="SHM01214.1"/>
    </source>
</evidence>
<organism evidence="1 2">
    <name type="scientific">Chitinophaga jiangningensis</name>
    <dbReference type="NCBI Taxonomy" id="1419482"/>
    <lineage>
        <taxon>Bacteria</taxon>
        <taxon>Pseudomonadati</taxon>
        <taxon>Bacteroidota</taxon>
        <taxon>Chitinophagia</taxon>
        <taxon>Chitinophagales</taxon>
        <taxon>Chitinophagaceae</taxon>
        <taxon>Chitinophaga</taxon>
    </lineage>
</organism>
<name>A0A1M7FAV4_9BACT</name>
<dbReference type="AlphaFoldDB" id="A0A1M7FAV4"/>
<accession>A0A1M7FAV4</accession>
<dbReference type="Proteomes" id="UP000184420">
    <property type="component" value="Unassembled WGS sequence"/>
</dbReference>
<dbReference type="RefSeq" id="WP_073082929.1">
    <property type="nucleotide sequence ID" value="NZ_FRBL01000006.1"/>
</dbReference>
<dbReference type="OrthoDB" id="4556201at2"/>